<dbReference type="EMBL" id="CP086239">
    <property type="protein sequence ID" value="WAG60911.1"/>
    <property type="molecule type" value="Genomic_DNA"/>
</dbReference>
<evidence type="ECO:0008006" key="3">
    <source>
        <dbReference type="Google" id="ProtNLM"/>
    </source>
</evidence>
<dbReference type="AlphaFoldDB" id="A0AA47EJ71"/>
<organism evidence="1 2">
    <name type="scientific">Clostridium estertheticum</name>
    <dbReference type="NCBI Taxonomy" id="238834"/>
    <lineage>
        <taxon>Bacteria</taxon>
        <taxon>Bacillati</taxon>
        <taxon>Bacillota</taxon>
        <taxon>Clostridia</taxon>
        <taxon>Eubacteriales</taxon>
        <taxon>Clostridiaceae</taxon>
        <taxon>Clostridium</taxon>
    </lineage>
</organism>
<gene>
    <name evidence="1" type="ORF">LL038_01270</name>
</gene>
<accession>A0AA47EJ71</accession>
<evidence type="ECO:0000313" key="1">
    <source>
        <dbReference type="EMBL" id="WAG60911.1"/>
    </source>
</evidence>
<protein>
    <recommendedName>
        <fullName evidence="3">CdiI immunity protein domain-containing protein</fullName>
    </recommendedName>
</protein>
<evidence type="ECO:0000313" key="2">
    <source>
        <dbReference type="Proteomes" id="UP001164733"/>
    </source>
</evidence>
<sequence length="91" mass="10762">MQNQDFTILTENLSELYAYDTGCTDSGVKNEELRSKMINCIRNSPEDEFRVFISIYVREKFLIPEAIKEGYGLEDVKNFIEWLDQYMDYAI</sequence>
<reference evidence="1" key="1">
    <citation type="submission" date="2021-11" db="EMBL/GenBank/DDBJ databases">
        <title>Clostridia strains as spoilage organisms.</title>
        <authorList>
            <person name="Wambui J."/>
            <person name="Stevens M.J.A."/>
            <person name="Stephan R."/>
        </authorList>
    </citation>
    <scope>NUCLEOTIDE SEQUENCE</scope>
    <source>
        <strain evidence="1">CF009</strain>
    </source>
</reference>
<name>A0AA47EJ71_9CLOT</name>
<dbReference type="Proteomes" id="UP001164733">
    <property type="component" value="Chromosome"/>
</dbReference>
<proteinExistence type="predicted"/>
<dbReference type="RefSeq" id="WP_216119677.1">
    <property type="nucleotide sequence ID" value="NZ_CP086239.1"/>
</dbReference>